<sequence>MSIRYSFLFFLIFPLTAHGFDLFDAQRGKEKTPPPAQTQTPVVQAPTPPPQPVAPPAPPPPQVDFALVGTSRIGNKKAVILQTKEGKQFVQRLKGARTPIDGYQGYFLLDINSREIKLEYPSESPCRASNAQKGVQCVDNGKSAKLALVRQNALPPPAPPQPVVAQPTGQVPNLPPGAVPPGPLQPVQFGPRELTPEEAAKREAEIKKRQEIYKNFQRQEIKDEDVPPGMRVVRTPFGDRLVPLTQ</sequence>
<dbReference type="AlphaFoldDB" id="I3CIX8"/>
<keyword evidence="4" id="KW-1185">Reference proteome</keyword>
<evidence type="ECO:0000256" key="2">
    <source>
        <dbReference type="SAM" id="SignalP"/>
    </source>
</evidence>
<organism evidence="3 4">
    <name type="scientific">Beggiatoa alba B18LD</name>
    <dbReference type="NCBI Taxonomy" id="395493"/>
    <lineage>
        <taxon>Bacteria</taxon>
        <taxon>Pseudomonadati</taxon>
        <taxon>Pseudomonadota</taxon>
        <taxon>Gammaproteobacteria</taxon>
        <taxon>Thiotrichales</taxon>
        <taxon>Thiotrichaceae</taxon>
        <taxon>Beggiatoa</taxon>
    </lineage>
</organism>
<proteinExistence type="predicted"/>
<feature type="compositionally biased region" description="Pro residues" evidence="1">
    <location>
        <begin position="46"/>
        <end position="61"/>
    </location>
</feature>
<dbReference type="OrthoDB" id="5625112at2"/>
<dbReference type="Proteomes" id="UP000005744">
    <property type="component" value="Unassembled WGS sequence"/>
</dbReference>
<dbReference type="HOGENOM" id="CLU_1127359_0_0_6"/>
<feature type="region of interest" description="Disordered" evidence="1">
    <location>
        <begin position="179"/>
        <end position="206"/>
    </location>
</feature>
<dbReference type="EMBL" id="JH600070">
    <property type="protein sequence ID" value="EIJ43571.1"/>
    <property type="molecule type" value="Genomic_DNA"/>
</dbReference>
<feature type="signal peptide" evidence="2">
    <location>
        <begin position="1"/>
        <end position="19"/>
    </location>
</feature>
<evidence type="ECO:0000313" key="4">
    <source>
        <dbReference type="Proteomes" id="UP000005744"/>
    </source>
</evidence>
<name>I3CIX8_9GAMM</name>
<feature type="chain" id="PRO_5003669283" evidence="2">
    <location>
        <begin position="20"/>
        <end position="246"/>
    </location>
</feature>
<dbReference type="STRING" id="395493.BegalDRAFT_2736"/>
<accession>I3CIX8</accession>
<evidence type="ECO:0000313" key="3">
    <source>
        <dbReference type="EMBL" id="EIJ43571.1"/>
    </source>
</evidence>
<feature type="region of interest" description="Disordered" evidence="1">
    <location>
        <begin position="227"/>
        <end position="246"/>
    </location>
</feature>
<feature type="region of interest" description="Disordered" evidence="1">
    <location>
        <begin position="26"/>
        <end position="61"/>
    </location>
</feature>
<feature type="compositionally biased region" description="Basic and acidic residues" evidence="1">
    <location>
        <begin position="194"/>
        <end position="206"/>
    </location>
</feature>
<keyword evidence="2" id="KW-0732">Signal</keyword>
<reference evidence="3 4" key="1">
    <citation type="submission" date="2011-11" db="EMBL/GenBank/DDBJ databases">
        <title>Improved High-Quality Draft sequence of Beggiatoa alba B18lD.</title>
        <authorList>
            <consortium name="US DOE Joint Genome Institute"/>
            <person name="Lucas S."/>
            <person name="Han J."/>
            <person name="Lapidus A."/>
            <person name="Cheng J.-F."/>
            <person name="Goodwin L."/>
            <person name="Pitluck S."/>
            <person name="Peters L."/>
            <person name="Mikhailova N."/>
            <person name="Held B."/>
            <person name="Detter J.C."/>
            <person name="Han C."/>
            <person name="Tapia R."/>
            <person name="Land M."/>
            <person name="Hauser L."/>
            <person name="Kyrpides N."/>
            <person name="Ivanova N."/>
            <person name="Pagani I."/>
            <person name="Samuel K."/>
            <person name="Teske A."/>
            <person name="Mueller J."/>
            <person name="Woyke T."/>
        </authorList>
    </citation>
    <scope>NUCLEOTIDE SEQUENCE [LARGE SCALE GENOMIC DNA]</scope>
    <source>
        <strain evidence="3 4">B18LD</strain>
    </source>
</reference>
<evidence type="ECO:0000256" key="1">
    <source>
        <dbReference type="SAM" id="MobiDB-lite"/>
    </source>
</evidence>
<dbReference type="RefSeq" id="WP_002690857.1">
    <property type="nucleotide sequence ID" value="NZ_JH600070.1"/>
</dbReference>
<gene>
    <name evidence="3" type="ORF">BegalDRAFT_2736</name>
</gene>
<protein>
    <submittedName>
        <fullName evidence="3">Uncharacterized protein</fullName>
    </submittedName>
</protein>